<dbReference type="InterPro" id="IPR052967">
    <property type="entry name" value="Stress_Response_Assoc"/>
</dbReference>
<feature type="compositionally biased region" description="Basic and acidic residues" evidence="1">
    <location>
        <begin position="277"/>
        <end position="302"/>
    </location>
</feature>
<proteinExistence type="predicted"/>
<dbReference type="Pfam" id="PF09557">
    <property type="entry name" value="DUF2382"/>
    <property type="match status" value="1"/>
</dbReference>
<keyword evidence="5" id="KW-1185">Reference proteome</keyword>
<feature type="compositionally biased region" description="Basic and acidic residues" evidence="1">
    <location>
        <begin position="150"/>
        <end position="166"/>
    </location>
</feature>
<dbReference type="PANTHER" id="PTHR38463">
    <property type="entry name" value="STRESS RESPONSE PROTEIN YSNF"/>
    <property type="match status" value="1"/>
</dbReference>
<evidence type="ECO:0000313" key="5">
    <source>
        <dbReference type="Proteomes" id="UP001500603"/>
    </source>
</evidence>
<protein>
    <submittedName>
        <fullName evidence="4">PRC and DUF2382 domain-containing protein</fullName>
    </submittedName>
</protein>
<sequence>MSQQLDALIGSSVYDPEGDKIGRVKRIYIDNSSGAPTWVAVSTGLFSGDSLVPLAGAQYQEDYSALQVRVEKDAVKNAPHLEREGLITPEAEQELFAHYHVDPANAGMDVGQQPASASGQAPSGTSTSGMATAAGTGVAGTAAAGTAARGKSDQKERTAEPKERAAEPMQRMAEPTAQGNQGEMIRSEERLNVDTHQEAVGKARVRKYVVTENQSVTVPTTHEEVRVEREPITDPSSVGKTHMGDQEQEVILHEDQVRVSKEEVPVERVRLAVDEVHEDKTVSDTVRKERIEAEGVETDPKKGPKHRK</sequence>
<comment type="caution">
    <text evidence="4">The sequence shown here is derived from an EMBL/GenBank/DDBJ whole genome shotgun (WGS) entry which is preliminary data.</text>
</comment>
<dbReference type="InterPro" id="IPR027275">
    <property type="entry name" value="PRC-brl_dom"/>
</dbReference>
<evidence type="ECO:0000313" key="4">
    <source>
        <dbReference type="EMBL" id="GAA5055743.1"/>
    </source>
</evidence>
<evidence type="ECO:0000256" key="1">
    <source>
        <dbReference type="SAM" id="MobiDB-lite"/>
    </source>
</evidence>
<dbReference type="EMBL" id="BAABJM010000002">
    <property type="protein sequence ID" value="GAA5055743.1"/>
    <property type="molecule type" value="Genomic_DNA"/>
</dbReference>
<dbReference type="Proteomes" id="UP001500603">
    <property type="component" value="Unassembled WGS sequence"/>
</dbReference>
<feature type="compositionally biased region" description="Low complexity" evidence="1">
    <location>
        <begin position="121"/>
        <end position="148"/>
    </location>
</feature>
<feature type="region of interest" description="Disordered" evidence="1">
    <location>
        <begin position="105"/>
        <end position="181"/>
    </location>
</feature>
<dbReference type="InterPro" id="IPR014747">
    <property type="entry name" value="Bac_photo_RC_H_C"/>
</dbReference>
<feature type="region of interest" description="Disordered" evidence="1">
    <location>
        <begin position="219"/>
        <end position="245"/>
    </location>
</feature>
<gene>
    <name evidence="4" type="ORF">GCM10023318_32250</name>
</gene>
<name>A0ABP9KEV4_9NOCA</name>
<accession>A0ABP9KEV4</accession>
<evidence type="ECO:0000259" key="2">
    <source>
        <dbReference type="Pfam" id="PF05239"/>
    </source>
</evidence>
<feature type="compositionally biased region" description="Basic and acidic residues" evidence="1">
    <location>
        <begin position="221"/>
        <end position="232"/>
    </location>
</feature>
<reference evidence="5" key="1">
    <citation type="journal article" date="2019" name="Int. J. Syst. Evol. Microbiol.">
        <title>The Global Catalogue of Microorganisms (GCM) 10K type strain sequencing project: providing services to taxonomists for standard genome sequencing and annotation.</title>
        <authorList>
            <consortium name="The Broad Institute Genomics Platform"/>
            <consortium name="The Broad Institute Genome Sequencing Center for Infectious Disease"/>
            <person name="Wu L."/>
            <person name="Ma J."/>
        </authorList>
    </citation>
    <scope>NUCLEOTIDE SEQUENCE [LARGE SCALE GENOMIC DNA]</scope>
    <source>
        <strain evidence="5">JCM 18298</strain>
    </source>
</reference>
<dbReference type="PANTHER" id="PTHR38463:SF1">
    <property type="entry name" value="STRESS RESPONSE PROTEIN YSNF"/>
    <property type="match status" value="1"/>
</dbReference>
<dbReference type="RefSeq" id="WP_345496173.1">
    <property type="nucleotide sequence ID" value="NZ_BAABJM010000002.1"/>
</dbReference>
<feature type="region of interest" description="Disordered" evidence="1">
    <location>
        <begin position="277"/>
        <end position="308"/>
    </location>
</feature>
<evidence type="ECO:0000259" key="3">
    <source>
        <dbReference type="Pfam" id="PF09557"/>
    </source>
</evidence>
<dbReference type="InterPro" id="IPR019060">
    <property type="entry name" value="DUF2382"/>
</dbReference>
<dbReference type="Pfam" id="PF05239">
    <property type="entry name" value="PRC"/>
    <property type="match status" value="1"/>
</dbReference>
<feature type="domain" description="DUF2382" evidence="3">
    <location>
        <begin position="184"/>
        <end position="292"/>
    </location>
</feature>
<dbReference type="Gene3D" id="3.90.50.10">
    <property type="entry name" value="Photosynthetic Reaction Center, subunit H, domain 2"/>
    <property type="match status" value="1"/>
</dbReference>
<dbReference type="InterPro" id="IPR011033">
    <property type="entry name" value="PRC_barrel-like_sf"/>
</dbReference>
<organism evidence="4 5">
    <name type="scientific">Nocardia callitridis</name>
    <dbReference type="NCBI Taxonomy" id="648753"/>
    <lineage>
        <taxon>Bacteria</taxon>
        <taxon>Bacillati</taxon>
        <taxon>Actinomycetota</taxon>
        <taxon>Actinomycetes</taxon>
        <taxon>Mycobacteriales</taxon>
        <taxon>Nocardiaceae</taxon>
        <taxon>Nocardia</taxon>
    </lineage>
</organism>
<feature type="domain" description="PRC-barrel" evidence="2">
    <location>
        <begin position="7"/>
        <end position="75"/>
    </location>
</feature>
<dbReference type="SUPFAM" id="SSF50346">
    <property type="entry name" value="PRC-barrel domain"/>
    <property type="match status" value="1"/>
</dbReference>